<evidence type="ECO:0000313" key="1">
    <source>
        <dbReference type="EMBL" id="MFN0293118.1"/>
    </source>
</evidence>
<organism evidence="1 2">
    <name type="scientific">Pedobacter helvus</name>
    <dbReference type="NCBI Taxonomy" id="2563444"/>
    <lineage>
        <taxon>Bacteria</taxon>
        <taxon>Pseudomonadati</taxon>
        <taxon>Bacteroidota</taxon>
        <taxon>Sphingobacteriia</taxon>
        <taxon>Sphingobacteriales</taxon>
        <taxon>Sphingobacteriaceae</taxon>
        <taxon>Pedobacter</taxon>
    </lineage>
</organism>
<dbReference type="RefSeq" id="WP_138728808.1">
    <property type="nucleotide sequence ID" value="NZ_SRMP02000045.1"/>
</dbReference>
<accession>A0ABW9JPE0</accession>
<reference evidence="1 2" key="1">
    <citation type="submission" date="2024-12" db="EMBL/GenBank/DDBJ databases">
        <authorList>
            <person name="Hu S."/>
        </authorList>
    </citation>
    <scope>NUCLEOTIDE SEQUENCE [LARGE SCALE GENOMIC DNA]</scope>
    <source>
        <strain evidence="1 2">P-25</strain>
    </source>
</reference>
<comment type="caution">
    <text evidence="1">The sequence shown here is derived from an EMBL/GenBank/DDBJ whole genome shotgun (WGS) entry which is preliminary data.</text>
</comment>
<dbReference type="Proteomes" id="UP001517367">
    <property type="component" value="Unassembled WGS sequence"/>
</dbReference>
<keyword evidence="2" id="KW-1185">Reference proteome</keyword>
<sequence length="108" mass="12722">MTNEHKCRKIVGTCVKIMYEVWRANPLCSFGFIGANTYDPITRTEEKIDNTQRWRIYKHAMENHFGTETFAHGDQERNSSYVMLNKKKDVEELSGKLTGMFSQLYYKD</sequence>
<dbReference type="EMBL" id="SRMP02000045">
    <property type="protein sequence ID" value="MFN0293118.1"/>
    <property type="molecule type" value="Genomic_DNA"/>
</dbReference>
<proteinExistence type="predicted"/>
<gene>
    <name evidence="1" type="ORF">E5L68_017130</name>
</gene>
<evidence type="ECO:0000313" key="2">
    <source>
        <dbReference type="Proteomes" id="UP001517367"/>
    </source>
</evidence>
<name>A0ABW9JPE0_9SPHI</name>
<protein>
    <submittedName>
        <fullName evidence="1">Uncharacterized protein</fullName>
    </submittedName>
</protein>